<keyword evidence="2" id="KW-1185">Reference proteome</keyword>
<dbReference type="Proteomes" id="UP000314294">
    <property type="component" value="Unassembled WGS sequence"/>
</dbReference>
<evidence type="ECO:0000313" key="2">
    <source>
        <dbReference type="Proteomes" id="UP000314294"/>
    </source>
</evidence>
<protein>
    <submittedName>
        <fullName evidence="1">Uncharacterized protein</fullName>
    </submittedName>
</protein>
<proteinExistence type="predicted"/>
<name>A0A4Z2FFK6_9TELE</name>
<organism evidence="1 2">
    <name type="scientific">Liparis tanakae</name>
    <name type="common">Tanaka's snailfish</name>
    <dbReference type="NCBI Taxonomy" id="230148"/>
    <lineage>
        <taxon>Eukaryota</taxon>
        <taxon>Metazoa</taxon>
        <taxon>Chordata</taxon>
        <taxon>Craniata</taxon>
        <taxon>Vertebrata</taxon>
        <taxon>Euteleostomi</taxon>
        <taxon>Actinopterygii</taxon>
        <taxon>Neopterygii</taxon>
        <taxon>Teleostei</taxon>
        <taxon>Neoteleostei</taxon>
        <taxon>Acanthomorphata</taxon>
        <taxon>Eupercaria</taxon>
        <taxon>Perciformes</taxon>
        <taxon>Cottioidei</taxon>
        <taxon>Cottales</taxon>
        <taxon>Liparidae</taxon>
        <taxon>Liparis</taxon>
    </lineage>
</organism>
<gene>
    <name evidence="1" type="ORF">EYF80_050290</name>
</gene>
<dbReference type="EMBL" id="SRLO01001271">
    <property type="protein sequence ID" value="TNN39543.1"/>
    <property type="molecule type" value="Genomic_DNA"/>
</dbReference>
<accession>A0A4Z2FFK6</accession>
<reference evidence="1 2" key="1">
    <citation type="submission" date="2019-03" db="EMBL/GenBank/DDBJ databases">
        <title>First draft genome of Liparis tanakae, snailfish: a comprehensive survey of snailfish specific genes.</title>
        <authorList>
            <person name="Kim W."/>
            <person name="Song I."/>
            <person name="Jeong J.-H."/>
            <person name="Kim D."/>
            <person name="Kim S."/>
            <person name="Ryu S."/>
            <person name="Song J.Y."/>
            <person name="Lee S.K."/>
        </authorList>
    </citation>
    <scope>NUCLEOTIDE SEQUENCE [LARGE SCALE GENOMIC DNA]</scope>
    <source>
        <tissue evidence="1">Muscle</tissue>
    </source>
</reference>
<comment type="caution">
    <text evidence="1">The sequence shown here is derived from an EMBL/GenBank/DDBJ whole genome shotgun (WGS) entry which is preliminary data.</text>
</comment>
<sequence length="124" mass="13221">MVSSLGANFFSTSSFSRRSIMGFRMACSFCTCEPETRGALKPHHWVTAGCRLQVHELEALQQLAVLVLEAVGLVDDDAAPLDGVELGAASQDHLEGGDERLEPVVASHHAALKSTDETNGRIGS</sequence>
<dbReference type="AlphaFoldDB" id="A0A4Z2FFK6"/>
<evidence type="ECO:0000313" key="1">
    <source>
        <dbReference type="EMBL" id="TNN39543.1"/>
    </source>
</evidence>